<keyword evidence="4" id="KW-1015">Disulfide bond</keyword>
<dbReference type="InterPro" id="IPR001192">
    <property type="entry name" value="PI-PLC_fam"/>
</dbReference>
<keyword evidence="5" id="KW-0456">Lyase</keyword>
<dbReference type="Gene3D" id="3.20.20.190">
    <property type="entry name" value="Phosphatidylinositol (PI) phosphodiesterase"/>
    <property type="match status" value="1"/>
</dbReference>
<feature type="compositionally biased region" description="Polar residues" evidence="6">
    <location>
        <begin position="128"/>
        <end position="148"/>
    </location>
</feature>
<keyword evidence="2" id="KW-0479">Metal-binding</keyword>
<keyword evidence="8" id="KW-1185">Reference proteome</keyword>
<evidence type="ECO:0000259" key="7">
    <source>
        <dbReference type="Pfam" id="PF00388"/>
    </source>
</evidence>
<dbReference type="PANTHER" id="PTHR10336:SF6">
    <property type="entry name" value="1-PHOSPHATIDYLINOSITOL 4,5-BISPHOSPHATE PHOSPHODIESTERASE EPSILON-1"/>
    <property type="match status" value="1"/>
</dbReference>
<feature type="compositionally biased region" description="Acidic residues" evidence="6">
    <location>
        <begin position="80"/>
        <end position="95"/>
    </location>
</feature>
<feature type="domain" description="Phosphatidylinositol-specific phospholipase C X" evidence="7">
    <location>
        <begin position="1"/>
        <end position="45"/>
    </location>
</feature>
<gene>
    <name evidence="9" type="primary">LOC111084657</name>
</gene>
<dbReference type="Proteomes" id="UP000694941">
    <property type="component" value="Unplaced"/>
</dbReference>
<accession>A0ABM1S047</accession>
<dbReference type="PANTHER" id="PTHR10336">
    <property type="entry name" value="PHOSPHOINOSITIDE-SPECIFIC PHOSPHOLIPASE C FAMILY PROTEIN"/>
    <property type="match status" value="1"/>
</dbReference>
<dbReference type="InterPro" id="IPR017946">
    <property type="entry name" value="PLC-like_Pdiesterase_TIM-brl"/>
</dbReference>
<sequence length="209" mass="23091">MAHIFSSVFGDKLVNRFLFESDFWEEPQLPSPEQLKFKVLIKNKKLRAPLTPALTLKHRNKTVPGRTNSIISTASTSSLNEDDDDEYEDDDDDDDMLMDKDIIPTRASLTGSFTPICEQVDKRSLVSKSASMTGRTGSISSQEGSGKTVSPGIVSCGGTPRPRSQNDVQDFWQAEDDGVNKARKASSQIAPELSDLVIYCQANKFRGQL</sequence>
<dbReference type="InterPro" id="IPR000909">
    <property type="entry name" value="PLipase_C_PInositol-sp_X_dom"/>
</dbReference>
<protein>
    <submittedName>
        <fullName evidence="9">1-phosphatidylinositol 4,5-bisphosphate phosphodiesterase epsilon-1-like</fullName>
    </submittedName>
</protein>
<comment type="catalytic activity">
    <reaction evidence="1">
        <text>an N-(acyl)-sphingosylphosphoethanolamine = an N-(acyl)-sphingosyl-1,3-cyclic phosphate + ethanolamine</text>
        <dbReference type="Rhea" id="RHEA:60648"/>
        <dbReference type="ChEBI" id="CHEBI:57603"/>
        <dbReference type="ChEBI" id="CHEBI:143891"/>
        <dbReference type="ChEBI" id="CHEBI:143892"/>
    </reaction>
</comment>
<proteinExistence type="predicted"/>
<evidence type="ECO:0000313" key="9">
    <source>
        <dbReference type="RefSeq" id="XP_022237002.1"/>
    </source>
</evidence>
<evidence type="ECO:0000256" key="4">
    <source>
        <dbReference type="ARBA" id="ARBA00023157"/>
    </source>
</evidence>
<evidence type="ECO:0000256" key="6">
    <source>
        <dbReference type="SAM" id="MobiDB-lite"/>
    </source>
</evidence>
<dbReference type="Pfam" id="PF00388">
    <property type="entry name" value="PI-PLC-X"/>
    <property type="match status" value="1"/>
</dbReference>
<evidence type="ECO:0000256" key="3">
    <source>
        <dbReference type="ARBA" id="ARBA00022842"/>
    </source>
</evidence>
<organism evidence="8 9">
    <name type="scientific">Limulus polyphemus</name>
    <name type="common">Atlantic horseshoe crab</name>
    <dbReference type="NCBI Taxonomy" id="6850"/>
    <lineage>
        <taxon>Eukaryota</taxon>
        <taxon>Metazoa</taxon>
        <taxon>Ecdysozoa</taxon>
        <taxon>Arthropoda</taxon>
        <taxon>Chelicerata</taxon>
        <taxon>Merostomata</taxon>
        <taxon>Xiphosura</taxon>
        <taxon>Limulidae</taxon>
        <taxon>Limulus</taxon>
    </lineage>
</organism>
<dbReference type="SUPFAM" id="SSF51695">
    <property type="entry name" value="PLC-like phosphodiesterases"/>
    <property type="match status" value="1"/>
</dbReference>
<reference evidence="9" key="1">
    <citation type="submission" date="2025-08" db="UniProtKB">
        <authorList>
            <consortium name="RefSeq"/>
        </authorList>
    </citation>
    <scope>IDENTIFICATION</scope>
    <source>
        <tissue evidence="9">Muscle</tissue>
    </source>
</reference>
<evidence type="ECO:0000313" key="8">
    <source>
        <dbReference type="Proteomes" id="UP000694941"/>
    </source>
</evidence>
<evidence type="ECO:0000256" key="2">
    <source>
        <dbReference type="ARBA" id="ARBA00022723"/>
    </source>
</evidence>
<feature type="region of interest" description="Disordered" evidence="6">
    <location>
        <begin position="57"/>
        <end position="95"/>
    </location>
</feature>
<dbReference type="RefSeq" id="XP_022237002.1">
    <property type="nucleotide sequence ID" value="XM_022381294.1"/>
</dbReference>
<feature type="region of interest" description="Disordered" evidence="6">
    <location>
        <begin position="128"/>
        <end position="166"/>
    </location>
</feature>
<keyword evidence="3" id="KW-0460">Magnesium</keyword>
<dbReference type="PROSITE" id="PS50007">
    <property type="entry name" value="PIPLC_X_DOMAIN"/>
    <property type="match status" value="1"/>
</dbReference>
<evidence type="ECO:0000256" key="5">
    <source>
        <dbReference type="ARBA" id="ARBA00023239"/>
    </source>
</evidence>
<dbReference type="GeneID" id="111084657"/>
<feature type="compositionally biased region" description="Low complexity" evidence="6">
    <location>
        <begin position="69"/>
        <end position="78"/>
    </location>
</feature>
<name>A0ABM1S047_LIMPO</name>
<evidence type="ECO:0000256" key="1">
    <source>
        <dbReference type="ARBA" id="ARBA00000110"/>
    </source>
</evidence>